<keyword evidence="8 9" id="KW-0472">Membrane</keyword>
<dbReference type="EMBL" id="QWLB01000019">
    <property type="protein sequence ID" value="RIH92437.1"/>
    <property type="molecule type" value="Genomic_DNA"/>
</dbReference>
<reference evidence="12 13" key="1">
    <citation type="submission" date="2018-08" db="EMBL/GenBank/DDBJ databases">
        <title>Meiothermus granaticius genome AF-68 sequencing project.</title>
        <authorList>
            <person name="Da Costa M.S."/>
            <person name="Albuquerque L."/>
            <person name="Raposo P."/>
            <person name="Froufe H.J.C."/>
            <person name="Barroso C.S."/>
            <person name="Egas C."/>
        </authorList>
    </citation>
    <scope>NUCLEOTIDE SEQUENCE [LARGE SCALE GENOMIC DNA]</scope>
    <source>
        <strain evidence="12 13">AF-68</strain>
    </source>
</reference>
<dbReference type="Gene3D" id="3.40.50.300">
    <property type="entry name" value="P-loop containing nucleotide triphosphate hydrolases"/>
    <property type="match status" value="1"/>
</dbReference>
<name>A0A399F6X7_9DEIN</name>
<dbReference type="SMART" id="SM00382">
    <property type="entry name" value="AAA"/>
    <property type="match status" value="1"/>
</dbReference>
<dbReference type="OrthoDB" id="24390at2"/>
<gene>
    <name evidence="12" type="primary">msbA_1</name>
    <name evidence="12" type="ORF">Mgrana_01596</name>
</gene>
<evidence type="ECO:0000256" key="4">
    <source>
        <dbReference type="ARBA" id="ARBA00022692"/>
    </source>
</evidence>
<dbReference type="PROSITE" id="PS50893">
    <property type="entry name" value="ABC_TRANSPORTER_2"/>
    <property type="match status" value="1"/>
</dbReference>
<dbReference type="InterPro" id="IPR036640">
    <property type="entry name" value="ABC1_TM_sf"/>
</dbReference>
<evidence type="ECO:0000256" key="5">
    <source>
        <dbReference type="ARBA" id="ARBA00022741"/>
    </source>
</evidence>
<dbReference type="GO" id="GO:0034040">
    <property type="term" value="F:ATPase-coupled lipid transmembrane transporter activity"/>
    <property type="evidence" value="ECO:0007669"/>
    <property type="project" value="TreeGrafter"/>
</dbReference>
<evidence type="ECO:0000313" key="13">
    <source>
        <dbReference type="Proteomes" id="UP000266178"/>
    </source>
</evidence>
<dbReference type="PROSITE" id="PS50929">
    <property type="entry name" value="ABC_TM1F"/>
    <property type="match status" value="1"/>
</dbReference>
<keyword evidence="5" id="KW-0547">Nucleotide-binding</keyword>
<dbReference type="Pfam" id="PF00664">
    <property type="entry name" value="ABC_membrane"/>
    <property type="match status" value="1"/>
</dbReference>
<dbReference type="GO" id="GO:0140359">
    <property type="term" value="F:ABC-type transporter activity"/>
    <property type="evidence" value="ECO:0007669"/>
    <property type="project" value="InterPro"/>
</dbReference>
<dbReference type="FunFam" id="3.40.50.300:FF:000299">
    <property type="entry name" value="ABC transporter ATP-binding protein/permease"/>
    <property type="match status" value="1"/>
</dbReference>
<dbReference type="SUPFAM" id="SSF90123">
    <property type="entry name" value="ABC transporter transmembrane region"/>
    <property type="match status" value="1"/>
</dbReference>
<dbReference type="SUPFAM" id="SSF52540">
    <property type="entry name" value="P-loop containing nucleoside triphosphate hydrolases"/>
    <property type="match status" value="1"/>
</dbReference>
<dbReference type="PANTHER" id="PTHR24221:SF654">
    <property type="entry name" value="ATP-BINDING CASSETTE SUB-FAMILY B MEMBER 6"/>
    <property type="match status" value="1"/>
</dbReference>
<dbReference type="Pfam" id="PF00005">
    <property type="entry name" value="ABC_tran"/>
    <property type="match status" value="1"/>
</dbReference>
<dbReference type="InterPro" id="IPR003439">
    <property type="entry name" value="ABC_transporter-like_ATP-bd"/>
</dbReference>
<dbReference type="InterPro" id="IPR039421">
    <property type="entry name" value="Type_1_exporter"/>
</dbReference>
<evidence type="ECO:0000259" key="10">
    <source>
        <dbReference type="PROSITE" id="PS50893"/>
    </source>
</evidence>
<evidence type="ECO:0000256" key="8">
    <source>
        <dbReference type="ARBA" id="ARBA00023136"/>
    </source>
</evidence>
<dbReference type="RefSeq" id="WP_119357090.1">
    <property type="nucleotide sequence ID" value="NZ_BJXM01000009.1"/>
</dbReference>
<comment type="subcellular location">
    <subcellularLocation>
        <location evidence="1">Cell membrane</location>
        <topology evidence="1">Multi-pass membrane protein</topology>
    </subcellularLocation>
</comment>
<organism evidence="12 13">
    <name type="scientific">Meiothermus granaticius NBRC 107808</name>
    <dbReference type="NCBI Taxonomy" id="1227551"/>
    <lineage>
        <taxon>Bacteria</taxon>
        <taxon>Thermotogati</taxon>
        <taxon>Deinococcota</taxon>
        <taxon>Deinococci</taxon>
        <taxon>Thermales</taxon>
        <taxon>Thermaceae</taxon>
        <taxon>Meiothermus</taxon>
    </lineage>
</organism>
<evidence type="ECO:0000256" key="6">
    <source>
        <dbReference type="ARBA" id="ARBA00022840"/>
    </source>
</evidence>
<keyword evidence="4 9" id="KW-0812">Transmembrane</keyword>
<keyword evidence="3" id="KW-1003">Cell membrane</keyword>
<dbReference type="InterPro" id="IPR027417">
    <property type="entry name" value="P-loop_NTPase"/>
</dbReference>
<dbReference type="GO" id="GO:0016887">
    <property type="term" value="F:ATP hydrolysis activity"/>
    <property type="evidence" value="ECO:0007669"/>
    <property type="project" value="InterPro"/>
</dbReference>
<dbReference type="GO" id="GO:0005524">
    <property type="term" value="F:ATP binding"/>
    <property type="evidence" value="ECO:0007669"/>
    <property type="project" value="UniProtKB-KW"/>
</dbReference>
<dbReference type="Gene3D" id="1.20.1560.10">
    <property type="entry name" value="ABC transporter type 1, transmembrane domain"/>
    <property type="match status" value="1"/>
</dbReference>
<evidence type="ECO:0000256" key="3">
    <source>
        <dbReference type="ARBA" id="ARBA00022475"/>
    </source>
</evidence>
<keyword evidence="12" id="KW-0378">Hydrolase</keyword>
<evidence type="ECO:0000313" key="12">
    <source>
        <dbReference type="EMBL" id="RIH92437.1"/>
    </source>
</evidence>
<dbReference type="InterPro" id="IPR003593">
    <property type="entry name" value="AAA+_ATPase"/>
</dbReference>
<protein>
    <submittedName>
        <fullName evidence="12">Lipid A export ATP-binding/permease protein MsbA</fullName>
        <ecNumber evidence="12">3.6.3.-</ecNumber>
    </submittedName>
</protein>
<feature type="transmembrane region" description="Helical" evidence="9">
    <location>
        <begin position="61"/>
        <end position="81"/>
    </location>
</feature>
<evidence type="ECO:0000256" key="9">
    <source>
        <dbReference type="SAM" id="Phobius"/>
    </source>
</evidence>
<dbReference type="EC" id="3.6.3.-" evidence="12"/>
<feature type="domain" description="ABC transmembrane type-1" evidence="11">
    <location>
        <begin position="14"/>
        <end position="296"/>
    </location>
</feature>
<dbReference type="Proteomes" id="UP000266178">
    <property type="component" value="Unassembled WGS sequence"/>
</dbReference>
<proteinExistence type="predicted"/>
<keyword evidence="13" id="KW-1185">Reference proteome</keyword>
<evidence type="ECO:0000256" key="7">
    <source>
        <dbReference type="ARBA" id="ARBA00022989"/>
    </source>
</evidence>
<dbReference type="GO" id="GO:0005886">
    <property type="term" value="C:plasma membrane"/>
    <property type="evidence" value="ECO:0007669"/>
    <property type="project" value="UniProtKB-SubCell"/>
</dbReference>
<sequence>MTLLALLRPFWPQIALALGLSLLPALAQAWLPGVVVKPLFDRVLAGQYGQLGEILRNGGGLLLLLLLGGYAHEAFMGYLSVRVPATLRERVFHRLLRADLAALTRSAGGLAGRVLSDVRELESFVFYGLGTLLFQGVTLLVLLGQLLLRYTELTVYLLLALPPLVLLLGWIGRVVTGYSSRTQAALERLAARMSEGFGRLELIRALRLEAFAAARFAEANRAGYRLGRARALSGALNLPLGQLSTALLLGLLLFLGVGQVQRGAMSTGDLTAFLTLLALAITPIQTLSRAGVLYAQGEGAAQRVAELLALPSAHPSGQLKKDPLEGRLELRRVRFAYGGQEVLQGVSLSLDPGSFTALVGPSGSGKSTLLRLLLGLYSPQGGEVVLDGEPLSAYDPDWLRTQVAWVPQEPLLFEGPVAENLRALAPGAGEAAMQEALARVGLSGEIGLSTWVGEDGGGFSTGQRQRLAIAAALLREARVLLLDEVTSALDRNSEAQVIAALEAVRAGRTLVVVAHRLSTVRHADRIVVLEGGRVVESGTHAELMDRQGLYAELWNAG</sequence>
<accession>A0A399F6X7</accession>
<keyword evidence="7 9" id="KW-1133">Transmembrane helix</keyword>
<dbReference type="InterPro" id="IPR011527">
    <property type="entry name" value="ABC1_TM_dom"/>
</dbReference>
<evidence type="ECO:0000256" key="1">
    <source>
        <dbReference type="ARBA" id="ARBA00004651"/>
    </source>
</evidence>
<feature type="transmembrane region" description="Helical" evidence="9">
    <location>
        <begin position="153"/>
        <end position="171"/>
    </location>
</feature>
<comment type="caution">
    <text evidence="12">The sequence shown here is derived from an EMBL/GenBank/DDBJ whole genome shotgun (WGS) entry which is preliminary data.</text>
</comment>
<dbReference type="PANTHER" id="PTHR24221">
    <property type="entry name" value="ATP-BINDING CASSETTE SUB-FAMILY B"/>
    <property type="match status" value="1"/>
</dbReference>
<evidence type="ECO:0000256" key="2">
    <source>
        <dbReference type="ARBA" id="ARBA00022448"/>
    </source>
</evidence>
<dbReference type="AlphaFoldDB" id="A0A399F6X7"/>
<feature type="transmembrane region" description="Helical" evidence="9">
    <location>
        <begin position="235"/>
        <end position="257"/>
    </location>
</feature>
<feature type="transmembrane region" description="Helical" evidence="9">
    <location>
        <begin position="124"/>
        <end position="147"/>
    </location>
</feature>
<keyword evidence="6 12" id="KW-0067">ATP-binding</keyword>
<keyword evidence="2" id="KW-0813">Transport</keyword>
<feature type="domain" description="ABC transporter" evidence="10">
    <location>
        <begin position="328"/>
        <end position="556"/>
    </location>
</feature>
<evidence type="ECO:0000259" key="11">
    <source>
        <dbReference type="PROSITE" id="PS50929"/>
    </source>
</evidence>